<dbReference type="Gene3D" id="3.20.10.10">
    <property type="entry name" value="D-amino Acid Aminotransferase, subunit A, domain 2"/>
    <property type="match status" value="1"/>
</dbReference>
<keyword evidence="1" id="KW-0032">Aminotransferase</keyword>
<accession>A0ABW0AB14</accession>
<gene>
    <name evidence="1" type="ORF">ACFPRH_03665</name>
</gene>
<dbReference type="SUPFAM" id="SSF56752">
    <property type="entry name" value="D-aminoacid aminotransferase-like PLP-dependent enzymes"/>
    <property type="match status" value="1"/>
</dbReference>
<keyword evidence="2" id="KW-1185">Reference proteome</keyword>
<name>A0ABW0AB14_9ACTN</name>
<comment type="caution">
    <text evidence="1">The sequence shown here is derived from an EMBL/GenBank/DDBJ whole genome shotgun (WGS) entry which is preliminary data.</text>
</comment>
<dbReference type="Gene3D" id="3.30.470.10">
    <property type="match status" value="1"/>
</dbReference>
<protein>
    <submittedName>
        <fullName evidence="1">Aminotransferase class IV</fullName>
    </submittedName>
</protein>
<dbReference type="Proteomes" id="UP001596160">
    <property type="component" value="Unassembled WGS sequence"/>
</dbReference>
<organism evidence="1 2">
    <name type="scientific">Streptomyces amakusaensis</name>
    <dbReference type="NCBI Taxonomy" id="67271"/>
    <lineage>
        <taxon>Bacteria</taxon>
        <taxon>Bacillati</taxon>
        <taxon>Actinomycetota</taxon>
        <taxon>Actinomycetes</taxon>
        <taxon>Kitasatosporales</taxon>
        <taxon>Streptomycetaceae</taxon>
        <taxon>Streptomyces</taxon>
    </lineage>
</organism>
<dbReference type="EMBL" id="JBHSKP010000002">
    <property type="protein sequence ID" value="MFC5150828.1"/>
    <property type="molecule type" value="Genomic_DNA"/>
</dbReference>
<dbReference type="InterPro" id="IPR043131">
    <property type="entry name" value="BCAT-like_N"/>
</dbReference>
<sequence length="252" mass="27149">MTHTEIDGVVATGAMSMPMLNDYGHFTAMQVRGGRVRGIGLHLARLDGATRELYGQGLDKALVRERMRGALASAGLSDASLRVYTHWPEGDERATLTVTVREPFTRAPKPVRLMSVPYVRDFPHIKHLGSFGQSRALTLAARAGYDEALLVAADGTVTEGAVTNVAFWDGERVVWPDAPSLLGIAQALLEPLLPSVRRRVTLAGLGGYRAAFVTNSRGISPVASVDAVEYDVDEALMASVTSAYDSVPWDEI</sequence>
<keyword evidence="1" id="KW-0808">Transferase</keyword>
<dbReference type="InterPro" id="IPR036038">
    <property type="entry name" value="Aminotransferase-like"/>
</dbReference>
<dbReference type="InterPro" id="IPR001544">
    <property type="entry name" value="Aminotrans_IV"/>
</dbReference>
<evidence type="ECO:0000313" key="2">
    <source>
        <dbReference type="Proteomes" id="UP001596160"/>
    </source>
</evidence>
<dbReference type="RefSeq" id="WP_344473277.1">
    <property type="nucleotide sequence ID" value="NZ_BAAASB010000003.1"/>
</dbReference>
<dbReference type="Pfam" id="PF01063">
    <property type="entry name" value="Aminotran_4"/>
    <property type="match status" value="1"/>
</dbReference>
<reference evidence="2" key="1">
    <citation type="journal article" date="2019" name="Int. J. Syst. Evol. Microbiol.">
        <title>The Global Catalogue of Microorganisms (GCM) 10K type strain sequencing project: providing services to taxonomists for standard genome sequencing and annotation.</title>
        <authorList>
            <consortium name="The Broad Institute Genomics Platform"/>
            <consortium name="The Broad Institute Genome Sequencing Center for Infectious Disease"/>
            <person name="Wu L."/>
            <person name="Ma J."/>
        </authorList>
    </citation>
    <scope>NUCLEOTIDE SEQUENCE [LARGE SCALE GENOMIC DNA]</scope>
    <source>
        <strain evidence="2">PCU 266</strain>
    </source>
</reference>
<dbReference type="GO" id="GO:0008483">
    <property type="term" value="F:transaminase activity"/>
    <property type="evidence" value="ECO:0007669"/>
    <property type="project" value="UniProtKB-KW"/>
</dbReference>
<dbReference type="NCBIfam" id="NF006734">
    <property type="entry name" value="PRK09266.1"/>
    <property type="match status" value="1"/>
</dbReference>
<evidence type="ECO:0000313" key="1">
    <source>
        <dbReference type="EMBL" id="MFC5150828.1"/>
    </source>
</evidence>
<dbReference type="InterPro" id="IPR043132">
    <property type="entry name" value="BCAT-like_C"/>
</dbReference>
<proteinExistence type="predicted"/>